<dbReference type="EMBL" id="CP074694">
    <property type="protein sequence ID" value="QVL34883.1"/>
    <property type="molecule type" value="Genomic_DNA"/>
</dbReference>
<keyword evidence="2" id="KW-1185">Reference proteome</keyword>
<evidence type="ECO:0008006" key="3">
    <source>
        <dbReference type="Google" id="ProtNLM"/>
    </source>
</evidence>
<name>A0A8E6F0K0_9BACT</name>
<gene>
    <name evidence="1" type="ORF">KIH39_08675</name>
</gene>
<proteinExistence type="predicted"/>
<accession>A0A8E6F0K0</accession>
<sequence length="77" mass="8761">MFGNPFRPLTIDPDWQTTTVTDLARTMYDNRAFDQMPILADALEDSGCDNHEILQHCRGDDPHVKGCWVVDLILGKE</sequence>
<protein>
    <recommendedName>
        <fullName evidence="3">SMI1/KNR4 family protein</fullName>
    </recommendedName>
</protein>
<evidence type="ECO:0000313" key="1">
    <source>
        <dbReference type="EMBL" id="QVL34883.1"/>
    </source>
</evidence>
<organism evidence="1 2">
    <name type="scientific">Telmatocola sphagniphila</name>
    <dbReference type="NCBI Taxonomy" id="1123043"/>
    <lineage>
        <taxon>Bacteria</taxon>
        <taxon>Pseudomonadati</taxon>
        <taxon>Planctomycetota</taxon>
        <taxon>Planctomycetia</taxon>
        <taxon>Gemmatales</taxon>
        <taxon>Gemmataceae</taxon>
    </lineage>
</organism>
<dbReference type="AlphaFoldDB" id="A0A8E6F0K0"/>
<dbReference type="KEGG" id="tsph:KIH39_08675"/>
<evidence type="ECO:0000313" key="2">
    <source>
        <dbReference type="Proteomes" id="UP000676194"/>
    </source>
</evidence>
<dbReference type="Proteomes" id="UP000676194">
    <property type="component" value="Chromosome"/>
</dbReference>
<reference evidence="1" key="1">
    <citation type="submission" date="2021-05" db="EMBL/GenBank/DDBJ databases">
        <title>Complete genome sequence of the cellulolytic planctomycete Telmatocola sphagniphila SP2T and characterization of the first cellulase from planctomycetes.</title>
        <authorList>
            <person name="Rakitin A.L."/>
            <person name="Beletsky A.V."/>
            <person name="Naumoff D.G."/>
            <person name="Kulichevskaya I.S."/>
            <person name="Mardanov A.V."/>
            <person name="Ravin N.V."/>
            <person name="Dedysh S.N."/>
        </authorList>
    </citation>
    <scope>NUCLEOTIDE SEQUENCE</scope>
    <source>
        <strain evidence="1">SP2T</strain>
    </source>
</reference>